<evidence type="ECO:0000313" key="2">
    <source>
        <dbReference type="Proteomes" id="UP000601435"/>
    </source>
</evidence>
<accession>A0A812VSF0</accession>
<keyword evidence="2" id="KW-1185">Reference proteome</keyword>
<dbReference type="Proteomes" id="UP000601435">
    <property type="component" value="Unassembled WGS sequence"/>
</dbReference>
<organism evidence="1 2">
    <name type="scientific">Symbiodinium necroappetens</name>
    <dbReference type="NCBI Taxonomy" id="1628268"/>
    <lineage>
        <taxon>Eukaryota</taxon>
        <taxon>Sar</taxon>
        <taxon>Alveolata</taxon>
        <taxon>Dinophyceae</taxon>
        <taxon>Suessiales</taxon>
        <taxon>Symbiodiniaceae</taxon>
        <taxon>Symbiodinium</taxon>
    </lineage>
</organism>
<name>A0A812VSF0_9DINO</name>
<dbReference type="EMBL" id="CAJNJA010029908">
    <property type="protein sequence ID" value="CAE7635970.1"/>
    <property type="molecule type" value="Genomic_DNA"/>
</dbReference>
<evidence type="ECO:0000313" key="1">
    <source>
        <dbReference type="EMBL" id="CAE7635970.1"/>
    </source>
</evidence>
<proteinExistence type="predicted"/>
<sequence length="581" mass="61919">MGGQVPLAMIALDPQVLEYGRALLDKKENLGPSKISLRQILADVLEGAGEDPKLLIEDAEPFPMVRCEVPGAVSSTRTYSMRALGKSARASAPLVQLELQRARSIKRVLAAVDKHFHILDAGHVSLVLQKLAALPRENSESIERELLDLLRLVEHHAAQLPDKELLRLARSLAGLARPDNPAWQAIGATVTERIPRLGTDLAPLLAALAAARSTAAEAFRAAEQPEVVASMSDDTLAGVLSAMVLARQPPASSVLLEAVAARTPNFEEAVLRQVSAALANLGPAGALSVARLMEDLELRTPQNLETSTQIALLWACARAPALDALGGERLCRMAEQVGPRLSEVTSAELSRLSWVLVQGRRQFGPEPSRWVGTLRCEVRGRLGEFNSSQLSTVLWAAAEVAVQADTVLPAAVRLTSLGLAELPEASLASLTVSVAKLGLGTQEGTSLLALAVEELELRCDQTSRTPLSPATLSSVLWGLAELLPEEGQRLLSALEPTILAQLTWGHFGPKHLARLARAAASLSGPSAALREAEAVAARVVRVAPGDFEPGDLAKLGQSFAKLQLPADYCRDPEKRLALSAW</sequence>
<dbReference type="AlphaFoldDB" id="A0A812VSF0"/>
<dbReference type="OrthoDB" id="10391972at2759"/>
<gene>
    <name evidence="1" type="ORF">SNEC2469_LOCUS17948</name>
</gene>
<protein>
    <submittedName>
        <fullName evidence="1">Uncharacterized protein</fullName>
    </submittedName>
</protein>
<comment type="caution">
    <text evidence="1">The sequence shown here is derived from an EMBL/GenBank/DDBJ whole genome shotgun (WGS) entry which is preliminary data.</text>
</comment>
<reference evidence="1" key="1">
    <citation type="submission" date="2021-02" db="EMBL/GenBank/DDBJ databases">
        <authorList>
            <person name="Dougan E. K."/>
            <person name="Rhodes N."/>
            <person name="Thang M."/>
            <person name="Chan C."/>
        </authorList>
    </citation>
    <scope>NUCLEOTIDE SEQUENCE</scope>
</reference>